<keyword evidence="4" id="KW-1185">Reference proteome</keyword>
<sequence>MDDMNKFDVTTDSSEADEKNSNFAVDTAPNTSFNNTIAISDSVANSTFFTSESDEGASLVDMRSVVPVELRSLDETLLEEITFIQACKYLSRNAVNNATCDLEKYLTTSHLTLSNKRQVCRAFGSSVTALDDYAERVIQKKKKQNKTMALATKIQQISTTKSRKQTITTLKTTTTSFIDIVTSNHLDVLRVLIHDSER</sequence>
<evidence type="ECO:0000313" key="2">
    <source>
        <dbReference type="EMBL" id="CAF1323267.1"/>
    </source>
</evidence>
<dbReference type="Proteomes" id="UP000681722">
    <property type="component" value="Unassembled WGS sequence"/>
</dbReference>
<dbReference type="EMBL" id="CAJOBC010048918">
    <property type="protein sequence ID" value="CAF4170971.1"/>
    <property type="molecule type" value="Genomic_DNA"/>
</dbReference>
<organism evidence="2 4">
    <name type="scientific">Didymodactylos carnosus</name>
    <dbReference type="NCBI Taxonomy" id="1234261"/>
    <lineage>
        <taxon>Eukaryota</taxon>
        <taxon>Metazoa</taxon>
        <taxon>Spiralia</taxon>
        <taxon>Gnathifera</taxon>
        <taxon>Rotifera</taxon>
        <taxon>Eurotatoria</taxon>
        <taxon>Bdelloidea</taxon>
        <taxon>Philodinida</taxon>
        <taxon>Philodinidae</taxon>
        <taxon>Didymodactylos</taxon>
    </lineage>
</organism>
<accession>A0A815F3Y9</accession>
<evidence type="ECO:0000313" key="4">
    <source>
        <dbReference type="Proteomes" id="UP000663829"/>
    </source>
</evidence>
<evidence type="ECO:0000313" key="3">
    <source>
        <dbReference type="EMBL" id="CAF4170971.1"/>
    </source>
</evidence>
<name>A0A815F3Y9_9BILA</name>
<dbReference type="EMBL" id="CAJNOQ010013521">
    <property type="protein sequence ID" value="CAF1323267.1"/>
    <property type="molecule type" value="Genomic_DNA"/>
</dbReference>
<reference evidence="2" key="1">
    <citation type="submission" date="2021-02" db="EMBL/GenBank/DDBJ databases">
        <authorList>
            <person name="Nowell W R."/>
        </authorList>
    </citation>
    <scope>NUCLEOTIDE SEQUENCE</scope>
</reference>
<protein>
    <submittedName>
        <fullName evidence="2">Uncharacterized protein</fullName>
    </submittedName>
</protein>
<feature type="non-terminal residue" evidence="2">
    <location>
        <position position="1"/>
    </location>
</feature>
<proteinExistence type="predicted"/>
<evidence type="ECO:0000256" key="1">
    <source>
        <dbReference type="SAM" id="MobiDB-lite"/>
    </source>
</evidence>
<dbReference type="AlphaFoldDB" id="A0A815F3Y9"/>
<comment type="caution">
    <text evidence="2">The sequence shown here is derived from an EMBL/GenBank/DDBJ whole genome shotgun (WGS) entry which is preliminary data.</text>
</comment>
<feature type="region of interest" description="Disordered" evidence="1">
    <location>
        <begin position="1"/>
        <end position="23"/>
    </location>
</feature>
<gene>
    <name evidence="2" type="ORF">GPM918_LOCUS29578</name>
    <name evidence="3" type="ORF">SRO942_LOCUS30160</name>
</gene>
<dbReference type="Proteomes" id="UP000663829">
    <property type="component" value="Unassembled WGS sequence"/>
</dbReference>